<name>A0ABS2Q7E0_9BACL</name>
<evidence type="ECO:0000313" key="1">
    <source>
        <dbReference type="EMBL" id="MBM7657707.1"/>
    </source>
</evidence>
<protein>
    <submittedName>
        <fullName evidence="1">Uncharacterized protein</fullName>
    </submittedName>
</protein>
<organism evidence="1 2">
    <name type="scientific">Sporolactobacillus spathodeae</name>
    <dbReference type="NCBI Taxonomy" id="1465502"/>
    <lineage>
        <taxon>Bacteria</taxon>
        <taxon>Bacillati</taxon>
        <taxon>Bacillota</taxon>
        <taxon>Bacilli</taxon>
        <taxon>Bacillales</taxon>
        <taxon>Sporolactobacillaceae</taxon>
        <taxon>Sporolactobacillus</taxon>
    </lineage>
</organism>
<proteinExistence type="predicted"/>
<evidence type="ECO:0000313" key="2">
    <source>
        <dbReference type="Proteomes" id="UP000823201"/>
    </source>
</evidence>
<accession>A0ABS2Q7E0</accession>
<sequence>MYKILHKKWSEGARRLREQRAGETPQVLVCLRRLAVRPRQASDRSAFAANKDLA</sequence>
<gene>
    <name evidence="1" type="ORF">JOC27_001156</name>
</gene>
<keyword evidence="2" id="KW-1185">Reference proteome</keyword>
<dbReference type="EMBL" id="JAFBEV010000007">
    <property type="protein sequence ID" value="MBM7657707.1"/>
    <property type="molecule type" value="Genomic_DNA"/>
</dbReference>
<comment type="caution">
    <text evidence="1">The sequence shown here is derived from an EMBL/GenBank/DDBJ whole genome shotgun (WGS) entry which is preliminary data.</text>
</comment>
<reference evidence="1 2" key="1">
    <citation type="submission" date="2021-01" db="EMBL/GenBank/DDBJ databases">
        <title>Genomic Encyclopedia of Type Strains, Phase IV (KMG-IV): sequencing the most valuable type-strain genomes for metagenomic binning, comparative biology and taxonomic classification.</title>
        <authorList>
            <person name="Goeker M."/>
        </authorList>
    </citation>
    <scope>NUCLEOTIDE SEQUENCE [LARGE SCALE GENOMIC DNA]</scope>
    <source>
        <strain evidence="1 2">DSM 100968</strain>
    </source>
</reference>
<dbReference type="Proteomes" id="UP000823201">
    <property type="component" value="Unassembled WGS sequence"/>
</dbReference>